<accession>A0ABR1ZBG6</accession>
<keyword evidence="2" id="KW-1185">Reference proteome</keyword>
<evidence type="ECO:0000313" key="1">
    <source>
        <dbReference type="EMBL" id="KAK8477168.1"/>
    </source>
</evidence>
<dbReference type="PRINTS" id="PR00019">
    <property type="entry name" value="LEURICHRPT"/>
</dbReference>
<dbReference type="Pfam" id="PF00560">
    <property type="entry name" value="LRR_1"/>
    <property type="match status" value="5"/>
</dbReference>
<proteinExistence type="predicted"/>
<name>A0ABR1ZBG6_9ROSI</name>
<dbReference type="SUPFAM" id="SSF52058">
    <property type="entry name" value="L domain-like"/>
    <property type="match status" value="1"/>
</dbReference>
<evidence type="ECO:0000313" key="2">
    <source>
        <dbReference type="Proteomes" id="UP001396334"/>
    </source>
</evidence>
<organism evidence="1 2">
    <name type="scientific">Hibiscus sabdariffa</name>
    <name type="common">roselle</name>
    <dbReference type="NCBI Taxonomy" id="183260"/>
    <lineage>
        <taxon>Eukaryota</taxon>
        <taxon>Viridiplantae</taxon>
        <taxon>Streptophyta</taxon>
        <taxon>Embryophyta</taxon>
        <taxon>Tracheophyta</taxon>
        <taxon>Spermatophyta</taxon>
        <taxon>Magnoliopsida</taxon>
        <taxon>eudicotyledons</taxon>
        <taxon>Gunneridae</taxon>
        <taxon>Pentapetalae</taxon>
        <taxon>rosids</taxon>
        <taxon>malvids</taxon>
        <taxon>Malvales</taxon>
        <taxon>Malvaceae</taxon>
        <taxon>Malvoideae</taxon>
        <taxon>Hibiscus</taxon>
    </lineage>
</organism>
<reference evidence="1 2" key="1">
    <citation type="journal article" date="2024" name="G3 (Bethesda)">
        <title>Genome assembly of Hibiscus sabdariffa L. provides insights into metabolisms of medicinal natural products.</title>
        <authorList>
            <person name="Kim T."/>
        </authorList>
    </citation>
    <scope>NUCLEOTIDE SEQUENCE [LARGE SCALE GENOMIC DNA]</scope>
    <source>
        <strain evidence="1">TK-2024</strain>
        <tissue evidence="1">Old leaves</tissue>
    </source>
</reference>
<comment type="caution">
    <text evidence="1">The sequence shown here is derived from an EMBL/GenBank/DDBJ whole genome shotgun (WGS) entry which is preliminary data.</text>
</comment>
<dbReference type="InterPro" id="IPR051502">
    <property type="entry name" value="RLP_Defense_Trigger"/>
</dbReference>
<dbReference type="PANTHER" id="PTHR48062:SF37">
    <property type="entry name" value="LRR RECEPTOR-LIKE SERINE_THREONINE-PROTEIN KINASE FLS2"/>
    <property type="match status" value="1"/>
</dbReference>
<protein>
    <submittedName>
        <fullName evidence="1">Uncharacterized protein</fullName>
    </submittedName>
</protein>
<dbReference type="InterPro" id="IPR001611">
    <property type="entry name" value="Leu-rich_rpt"/>
</dbReference>
<dbReference type="InterPro" id="IPR032675">
    <property type="entry name" value="LRR_dom_sf"/>
</dbReference>
<gene>
    <name evidence="1" type="ORF">V6N11_068364</name>
</gene>
<dbReference type="EMBL" id="JBBPBN010001889">
    <property type="protein sequence ID" value="KAK8477168.1"/>
    <property type="molecule type" value="Genomic_DNA"/>
</dbReference>
<sequence>MGLCNLVYLEFLDLSENQLSGTLPSCSNPQKMTHVHLRKNRLSGPLSPAFSGSSSLVTLDLSENNFTGNIPDWVGTLPTLSVLLLKANQFDGGFPIHFCRLSRLSILDLSHNKLSGHLPSCLGTLTFNPSFNPATGKYITYPIYNYVMFSAFGGVLADTRLTIYELIHGKAHSDSELPRSQIYFSMYEGETAIEFSTKKQRYKYAGTLLDLLSAIDLSCNQLTGMIPPALGNLSEIRGLNLSHSNLFGPLPSSFSNLKQTESLDLSYNNLNGRIPSELTELTALEVFSVTHNLSGPLPDRKAQFGTFDESSYYGNPLLCGLPLNKSCSESHSSGPPSASSSEEEHGPIDMGEFYISFAVSYGIIFLATVIVLYINPYWRQACFYFIEDCSTTCYYFIVDCFRRFPCFRRNM</sequence>
<dbReference type="Proteomes" id="UP001396334">
    <property type="component" value="Unassembled WGS sequence"/>
</dbReference>
<dbReference type="PANTHER" id="PTHR48062">
    <property type="entry name" value="RECEPTOR-LIKE PROTEIN 14"/>
    <property type="match status" value="1"/>
</dbReference>
<dbReference type="Gene3D" id="3.80.10.10">
    <property type="entry name" value="Ribonuclease Inhibitor"/>
    <property type="match status" value="1"/>
</dbReference>
<dbReference type="Pfam" id="PF13855">
    <property type="entry name" value="LRR_8"/>
    <property type="match status" value="1"/>
</dbReference>